<evidence type="ECO:0000313" key="2">
    <source>
        <dbReference type="Proteomes" id="UP001108027"/>
    </source>
</evidence>
<dbReference type="NCBIfam" id="NF045613">
    <property type="entry name" value="PA1571_fam"/>
    <property type="match status" value="1"/>
</dbReference>
<evidence type="ECO:0000313" key="1">
    <source>
        <dbReference type="EMBL" id="MCC4307752.1"/>
    </source>
</evidence>
<organism evidence="1 2">
    <name type="scientific">Alloalcanivorax marinus</name>
    <dbReference type="NCBI Taxonomy" id="1177169"/>
    <lineage>
        <taxon>Bacteria</taxon>
        <taxon>Pseudomonadati</taxon>
        <taxon>Pseudomonadota</taxon>
        <taxon>Gammaproteobacteria</taxon>
        <taxon>Oceanospirillales</taxon>
        <taxon>Alcanivoracaceae</taxon>
        <taxon>Alloalcanivorax</taxon>
    </lineage>
</organism>
<dbReference type="Proteomes" id="UP001108027">
    <property type="component" value="Unassembled WGS sequence"/>
</dbReference>
<gene>
    <name evidence="1" type="ORF">LL252_04120</name>
</gene>
<comment type="caution">
    <text evidence="1">The sequence shown here is derived from an EMBL/GenBank/DDBJ whole genome shotgun (WGS) entry which is preliminary data.</text>
</comment>
<dbReference type="RefSeq" id="WP_262730701.1">
    <property type="nucleotide sequence ID" value="NZ_ARXL01000035.1"/>
</dbReference>
<dbReference type="InterPro" id="IPR054635">
    <property type="entry name" value="PA1571-like"/>
</dbReference>
<dbReference type="EMBL" id="JAJGNA010000003">
    <property type="protein sequence ID" value="MCC4307752.1"/>
    <property type="molecule type" value="Genomic_DNA"/>
</dbReference>
<name>A0A9Q3UIS1_9GAMM</name>
<protein>
    <submittedName>
        <fullName evidence="1">Uncharacterized protein</fullName>
    </submittedName>
</protein>
<reference evidence="1" key="1">
    <citation type="submission" date="2021-10" db="EMBL/GenBank/DDBJ databases">
        <title>The diversity and Nitrogen Metabolism of Culturable Nitrate-Utilizing Bacteria Within the Oxygen Minimum Zone of the Changjiang (Yangtze River)Estuary.</title>
        <authorList>
            <person name="Zhang D."/>
            <person name="Zheng J."/>
            <person name="Liu S."/>
            <person name="He W."/>
        </authorList>
    </citation>
    <scope>NUCLEOTIDE SEQUENCE</scope>
    <source>
        <strain evidence="1">FXH-223</strain>
    </source>
</reference>
<proteinExistence type="predicted"/>
<keyword evidence="2" id="KW-1185">Reference proteome</keyword>
<sequence length="58" mass="6650">MTMHRLNYSQGSSRREFNGAAVVDEQGREIPITEAMILRACRELEKQWQFPSPARKAG</sequence>
<dbReference type="AlphaFoldDB" id="A0A9Q3UIS1"/>
<accession>A0A9Q3UIS1</accession>